<evidence type="ECO:0000256" key="7">
    <source>
        <dbReference type="ARBA" id="ARBA00053454"/>
    </source>
</evidence>
<dbReference type="Pfam" id="PF08402">
    <property type="entry name" value="TOBE_2"/>
    <property type="match status" value="1"/>
</dbReference>
<dbReference type="InterPro" id="IPR015855">
    <property type="entry name" value="ABC_transpr_MalK-like"/>
</dbReference>
<dbReference type="Gene3D" id="2.40.50.100">
    <property type="match status" value="1"/>
</dbReference>
<evidence type="ECO:0000256" key="5">
    <source>
        <dbReference type="ARBA" id="ARBA00050355"/>
    </source>
</evidence>
<dbReference type="InterPro" id="IPR047641">
    <property type="entry name" value="ABC_transpr_MalK/UgpC-like"/>
</dbReference>
<name>A0A1N7EV43_9EURY</name>
<dbReference type="PANTHER" id="PTHR43875:SF1">
    <property type="entry name" value="OSMOPROTECTIVE COMPOUNDS UPTAKE ATP-BINDING PROTEIN GGTA"/>
    <property type="match status" value="1"/>
</dbReference>
<dbReference type="RefSeq" id="WP_076432851.1">
    <property type="nucleotide sequence ID" value="NZ_FTNO01000007.1"/>
</dbReference>
<feature type="compositionally biased region" description="Acidic residues" evidence="11">
    <location>
        <begin position="1"/>
        <end position="10"/>
    </location>
</feature>
<keyword evidence="13" id="KW-0762">Sugar transport</keyword>
<evidence type="ECO:0000259" key="12">
    <source>
        <dbReference type="PROSITE" id="PS50893"/>
    </source>
</evidence>
<evidence type="ECO:0000256" key="6">
    <source>
        <dbReference type="ARBA" id="ARBA00051890"/>
    </source>
</evidence>
<comment type="catalytic activity">
    <reaction evidence="5">
        <text>D-xylose(out) + ATP + H2O = D-xylose(in) + ADP + phosphate + H(+)</text>
        <dbReference type="Rhea" id="RHEA:29899"/>
        <dbReference type="ChEBI" id="CHEBI:15377"/>
        <dbReference type="ChEBI" id="CHEBI:15378"/>
        <dbReference type="ChEBI" id="CHEBI:30616"/>
        <dbReference type="ChEBI" id="CHEBI:43474"/>
        <dbReference type="ChEBI" id="CHEBI:53455"/>
        <dbReference type="ChEBI" id="CHEBI:456216"/>
        <dbReference type="EC" id="7.5.2.13"/>
    </reaction>
    <physiologicalReaction direction="left-to-right" evidence="5">
        <dbReference type="Rhea" id="RHEA:29900"/>
    </physiologicalReaction>
</comment>
<dbReference type="Gene3D" id="3.40.50.300">
    <property type="entry name" value="P-loop containing nucleotide triphosphate hydrolases"/>
    <property type="match status" value="1"/>
</dbReference>
<dbReference type="Pfam" id="PF00005">
    <property type="entry name" value="ABC_tran"/>
    <property type="match status" value="1"/>
</dbReference>
<dbReference type="InterPro" id="IPR027417">
    <property type="entry name" value="P-loop_NTPase"/>
</dbReference>
<dbReference type="PROSITE" id="PS50893">
    <property type="entry name" value="ABC_TRANSPORTER_2"/>
    <property type="match status" value="1"/>
</dbReference>
<evidence type="ECO:0000256" key="11">
    <source>
        <dbReference type="SAM" id="MobiDB-lite"/>
    </source>
</evidence>
<comment type="catalytic activity">
    <reaction evidence="6">
        <text>L-arabinose(out) + ATP + H2O = L-arabinose(in) + ADP + phosphate + H(+)</text>
        <dbReference type="Rhea" id="RHEA:30007"/>
        <dbReference type="ChEBI" id="CHEBI:15377"/>
        <dbReference type="ChEBI" id="CHEBI:15378"/>
        <dbReference type="ChEBI" id="CHEBI:17535"/>
        <dbReference type="ChEBI" id="CHEBI:30616"/>
        <dbReference type="ChEBI" id="CHEBI:43474"/>
        <dbReference type="ChEBI" id="CHEBI:456216"/>
        <dbReference type="EC" id="7.5.2.13"/>
    </reaction>
    <physiologicalReaction direction="left-to-right" evidence="6">
        <dbReference type="Rhea" id="RHEA:30008"/>
    </physiologicalReaction>
</comment>
<evidence type="ECO:0000256" key="2">
    <source>
        <dbReference type="ARBA" id="ARBA00022448"/>
    </source>
</evidence>
<organism evidence="13 14">
    <name type="scientific">Haladaptatus litoreus</name>
    <dbReference type="NCBI Taxonomy" id="553468"/>
    <lineage>
        <taxon>Archaea</taxon>
        <taxon>Methanobacteriati</taxon>
        <taxon>Methanobacteriota</taxon>
        <taxon>Stenosarchaea group</taxon>
        <taxon>Halobacteria</taxon>
        <taxon>Halobacteriales</taxon>
        <taxon>Haladaptataceae</taxon>
        <taxon>Haladaptatus</taxon>
    </lineage>
</organism>
<dbReference type="EMBL" id="FTNO01000007">
    <property type="protein sequence ID" value="SIR91950.1"/>
    <property type="molecule type" value="Genomic_DNA"/>
</dbReference>
<keyword evidence="2" id="KW-0813">Transport</keyword>
<dbReference type="InterPro" id="IPR012340">
    <property type="entry name" value="NA-bd_OB-fold"/>
</dbReference>
<dbReference type="Gene3D" id="2.40.50.140">
    <property type="entry name" value="Nucleic acid-binding proteins"/>
    <property type="match status" value="1"/>
</dbReference>
<keyword evidence="3" id="KW-0547">Nucleotide-binding</keyword>
<dbReference type="GO" id="GO:0055052">
    <property type="term" value="C:ATP-binding cassette (ABC) transporter complex, substrate-binding subunit-containing"/>
    <property type="evidence" value="ECO:0007669"/>
    <property type="project" value="TreeGrafter"/>
</dbReference>
<evidence type="ECO:0000256" key="4">
    <source>
        <dbReference type="ARBA" id="ARBA00022840"/>
    </source>
</evidence>
<keyword evidence="4 13" id="KW-0067">ATP-binding</keyword>
<dbReference type="PANTHER" id="PTHR43875">
    <property type="entry name" value="MALTODEXTRIN IMPORT ATP-BINDING PROTEIN MSMX"/>
    <property type="match status" value="1"/>
</dbReference>
<dbReference type="PROSITE" id="PS00211">
    <property type="entry name" value="ABC_TRANSPORTER_1"/>
    <property type="match status" value="1"/>
</dbReference>
<dbReference type="InterPro" id="IPR003439">
    <property type="entry name" value="ABC_transporter-like_ATP-bd"/>
</dbReference>
<comment type="similarity">
    <text evidence="8">Belongs to the ABC transporter superfamily. Carbohydrate uptake transporter-1 (CUT1) (TC 3.A.1.1) family.</text>
</comment>
<evidence type="ECO:0000313" key="13">
    <source>
        <dbReference type="EMBL" id="SIR91950.1"/>
    </source>
</evidence>
<feature type="compositionally biased region" description="Polar residues" evidence="11">
    <location>
        <begin position="12"/>
        <end position="25"/>
    </location>
</feature>
<dbReference type="InterPro" id="IPR003593">
    <property type="entry name" value="AAA+_ATPase"/>
</dbReference>
<dbReference type="Proteomes" id="UP000186914">
    <property type="component" value="Unassembled WGS sequence"/>
</dbReference>
<dbReference type="SMART" id="SM00382">
    <property type="entry name" value="AAA"/>
    <property type="match status" value="1"/>
</dbReference>
<feature type="domain" description="ABC transporter" evidence="12">
    <location>
        <begin position="30"/>
        <end position="260"/>
    </location>
</feature>
<dbReference type="FunFam" id="3.40.50.300:FF:000042">
    <property type="entry name" value="Maltose/maltodextrin ABC transporter, ATP-binding protein"/>
    <property type="match status" value="1"/>
</dbReference>
<evidence type="ECO:0000313" key="14">
    <source>
        <dbReference type="Proteomes" id="UP000186914"/>
    </source>
</evidence>
<dbReference type="CDD" id="cd03301">
    <property type="entry name" value="ABC_MalK_N"/>
    <property type="match status" value="1"/>
</dbReference>
<evidence type="ECO:0000256" key="3">
    <source>
        <dbReference type="ARBA" id="ARBA00022741"/>
    </source>
</evidence>
<dbReference type="InterPro" id="IPR017871">
    <property type="entry name" value="ABC_transporter-like_CS"/>
</dbReference>
<dbReference type="GO" id="GO:0140359">
    <property type="term" value="F:ABC-type transporter activity"/>
    <property type="evidence" value="ECO:0007669"/>
    <property type="project" value="InterPro"/>
</dbReference>
<proteinExistence type="inferred from homology"/>
<dbReference type="EC" id="7.5.2.13" evidence="10"/>
<evidence type="ECO:0000256" key="8">
    <source>
        <dbReference type="ARBA" id="ARBA00061029"/>
    </source>
</evidence>
<dbReference type="SUPFAM" id="SSF50331">
    <property type="entry name" value="MOP-like"/>
    <property type="match status" value="1"/>
</dbReference>
<sequence>MSSETTEIDAESASSTETNQSAVETKQAGITLSDIEKSYGDVLAVEGLSLDIEPGEFLVLLGPSGCGKSTTLRMIAGLETPTAGRIDIGDEEVTRTLPQERGLSMVFQSYALYPHKTVRGNLEFPLGKMDVTDEERDAKVEHTAELLEIEDLLEKKPGQLSGGQRQRVAVGRTIIREPKAFLMDEPLSNLDAQLRVRTRFEIRELQQELGTTTVYVTHDQEEAMSVADRIAVMDDGKLQQVGTPEEIYKTPTNEFVAGFIGNPPMNFFDVFVDDGVTLLPNGDAVSLDAALPADTETLGVRPEDVHLLETLGEDVANVSQPDSENLTNAVTCSVQVIEPLGNAYELELARGDNTFIARVRALPEGVSPGTSVDVAFDRTELHAFDAMGEAIR</sequence>
<evidence type="ECO:0000256" key="10">
    <source>
        <dbReference type="ARBA" id="ARBA00066315"/>
    </source>
</evidence>
<accession>A0A1N7EV43</accession>
<gene>
    <name evidence="13" type="ORF">SAMN05421858_4525</name>
</gene>
<comment type="function">
    <text evidence="7">Part of the ABC transporter complex XacGHIJK involved in the uptake of xylose and arabinose. Responsible for energy coupling to the transport system.</text>
</comment>
<keyword evidence="14" id="KW-1185">Reference proteome</keyword>
<dbReference type="AlphaFoldDB" id="A0A1N7EV43"/>
<dbReference type="InterPro" id="IPR008995">
    <property type="entry name" value="Mo/tungstate-bd_C_term_dom"/>
</dbReference>
<dbReference type="SUPFAM" id="SSF52540">
    <property type="entry name" value="P-loop containing nucleoside triphosphate hydrolases"/>
    <property type="match status" value="1"/>
</dbReference>
<comment type="subcellular location">
    <subcellularLocation>
        <location evidence="1">Cell membrane</location>
        <topology evidence="1">Peripheral membrane protein</topology>
    </subcellularLocation>
</comment>
<dbReference type="InterPro" id="IPR013611">
    <property type="entry name" value="Transp-assoc_OB_typ2"/>
</dbReference>
<evidence type="ECO:0000256" key="9">
    <source>
        <dbReference type="ARBA" id="ARBA00065962"/>
    </source>
</evidence>
<feature type="region of interest" description="Disordered" evidence="11">
    <location>
        <begin position="1"/>
        <end position="25"/>
    </location>
</feature>
<protein>
    <recommendedName>
        <fullName evidence="10">ABC-type D-xylose/L-arabinose transporter</fullName>
        <ecNumber evidence="10">7.5.2.13</ecNumber>
    </recommendedName>
</protein>
<evidence type="ECO:0000256" key="1">
    <source>
        <dbReference type="ARBA" id="ARBA00004202"/>
    </source>
</evidence>
<dbReference type="GO" id="GO:0005524">
    <property type="term" value="F:ATP binding"/>
    <property type="evidence" value="ECO:0007669"/>
    <property type="project" value="UniProtKB-KW"/>
</dbReference>
<comment type="subunit">
    <text evidence="9">The complex is composed of two ATP-binding proteins (XacJ and XacK), two transmembrane proteins (XacH and XacI) and a solute-binding protein (XacG).</text>
</comment>
<dbReference type="OrthoDB" id="18368at2157"/>
<dbReference type="GO" id="GO:0008643">
    <property type="term" value="P:carbohydrate transport"/>
    <property type="evidence" value="ECO:0007669"/>
    <property type="project" value="InterPro"/>
</dbReference>
<reference evidence="14" key="1">
    <citation type="submission" date="2017-01" db="EMBL/GenBank/DDBJ databases">
        <authorList>
            <person name="Varghese N."/>
            <person name="Submissions S."/>
        </authorList>
    </citation>
    <scope>NUCLEOTIDE SEQUENCE [LARGE SCALE GENOMIC DNA]</scope>
    <source>
        <strain evidence="14">CGMCC 1.7737</strain>
    </source>
</reference>
<dbReference type="GO" id="GO:0016887">
    <property type="term" value="F:ATP hydrolysis activity"/>
    <property type="evidence" value="ECO:0007669"/>
    <property type="project" value="InterPro"/>
</dbReference>